<comment type="caution">
    <text evidence="2">The sequence shown here is derived from an EMBL/GenBank/DDBJ whole genome shotgun (WGS) entry which is preliminary data.</text>
</comment>
<reference evidence="2 3" key="1">
    <citation type="submission" date="2023-11" db="EMBL/GenBank/DDBJ databases">
        <title>Draft genome sequence and annotation of the polyextremotolerant black yeast-like fungus Aureobasidium pullulans NRRL 62042.</title>
        <authorList>
            <person name="Dielentheis-Frenken M.R.E."/>
            <person name="Wibberg D."/>
            <person name="Blank L.M."/>
            <person name="Tiso T."/>
        </authorList>
    </citation>
    <scope>NUCLEOTIDE SEQUENCE [LARGE SCALE GENOMIC DNA]</scope>
    <source>
        <strain evidence="2 3">NRRL 62042</strain>
    </source>
</reference>
<feature type="compositionally biased region" description="Polar residues" evidence="1">
    <location>
        <begin position="21"/>
        <end position="33"/>
    </location>
</feature>
<feature type="region of interest" description="Disordered" evidence="1">
    <location>
        <begin position="1"/>
        <end position="61"/>
    </location>
</feature>
<evidence type="ECO:0000256" key="1">
    <source>
        <dbReference type="SAM" id="MobiDB-lite"/>
    </source>
</evidence>
<organism evidence="2 3">
    <name type="scientific">Aureobasidium pullulans</name>
    <name type="common">Black yeast</name>
    <name type="synonym">Pullularia pullulans</name>
    <dbReference type="NCBI Taxonomy" id="5580"/>
    <lineage>
        <taxon>Eukaryota</taxon>
        <taxon>Fungi</taxon>
        <taxon>Dikarya</taxon>
        <taxon>Ascomycota</taxon>
        <taxon>Pezizomycotina</taxon>
        <taxon>Dothideomycetes</taxon>
        <taxon>Dothideomycetidae</taxon>
        <taxon>Dothideales</taxon>
        <taxon>Saccotheciaceae</taxon>
        <taxon>Aureobasidium</taxon>
    </lineage>
</organism>
<dbReference type="Proteomes" id="UP001341245">
    <property type="component" value="Unassembled WGS sequence"/>
</dbReference>
<accession>A0ABR0T4Q5</accession>
<feature type="compositionally biased region" description="Basic and acidic residues" evidence="1">
    <location>
        <begin position="1"/>
        <end position="10"/>
    </location>
</feature>
<keyword evidence="3" id="KW-1185">Reference proteome</keyword>
<evidence type="ECO:0000313" key="3">
    <source>
        <dbReference type="Proteomes" id="UP001341245"/>
    </source>
</evidence>
<proteinExistence type="predicted"/>
<name>A0ABR0T4Q5_AURPU</name>
<sequence length="262" mass="29614">MKTKDKKSIKQEAAQLRADNPVTNSPTVDQSSKPLIEQPMADNFFPTGNTQEPEIPWSQSSASVTDQPVVESFHESLTQTRCHMLSIPLEARLIIYKHVFDSDTVVTGPINKKTFVRIHTINQTHCQHNIALLRTCRTIYTEVKELVNPRSIIKDISAEALVKHMEGDCREDDYRLQDPLILHRIIKLMVRIGIQQGVLSEFFAVIDSHQDAALSLKFLDEVEPDGTSSSTDRGWPWLLQAFVPRSAKSKQQMIALDKTPGE</sequence>
<protein>
    <submittedName>
        <fullName evidence="2">Uncharacterized protein</fullName>
    </submittedName>
</protein>
<gene>
    <name evidence="2" type="ORF">QM012_005541</name>
</gene>
<evidence type="ECO:0000313" key="2">
    <source>
        <dbReference type="EMBL" id="KAK5999416.1"/>
    </source>
</evidence>
<dbReference type="EMBL" id="JASGXD010000025">
    <property type="protein sequence ID" value="KAK5999416.1"/>
    <property type="molecule type" value="Genomic_DNA"/>
</dbReference>
<feature type="compositionally biased region" description="Polar residues" evidence="1">
    <location>
        <begin position="46"/>
        <end position="61"/>
    </location>
</feature>